<dbReference type="Gene3D" id="2.180.10.10">
    <property type="entry name" value="RHS repeat-associated core"/>
    <property type="match status" value="1"/>
</dbReference>
<feature type="region of interest" description="Disordered" evidence="1">
    <location>
        <begin position="401"/>
        <end position="423"/>
    </location>
</feature>
<dbReference type="InterPro" id="IPR022385">
    <property type="entry name" value="Rhs_assc_core"/>
</dbReference>
<organism evidence="2 3">
    <name type="scientific">Pseudomonas laurylsulfativorans</name>
    <dbReference type="NCBI Taxonomy" id="1943631"/>
    <lineage>
        <taxon>Bacteria</taxon>
        <taxon>Pseudomonadati</taxon>
        <taxon>Pseudomonadota</taxon>
        <taxon>Gammaproteobacteria</taxon>
        <taxon>Pseudomonadales</taxon>
        <taxon>Pseudomonadaceae</taxon>
        <taxon>Pseudomonas</taxon>
    </lineage>
</organism>
<dbReference type="Pfam" id="PF05593">
    <property type="entry name" value="RHS_repeat"/>
    <property type="match status" value="1"/>
</dbReference>
<evidence type="ECO:0000256" key="1">
    <source>
        <dbReference type="SAM" id="MobiDB-lite"/>
    </source>
</evidence>
<dbReference type="PANTHER" id="PTHR32305">
    <property type="match status" value="1"/>
</dbReference>
<dbReference type="PANTHER" id="PTHR32305:SF15">
    <property type="entry name" value="PROTEIN RHSA-RELATED"/>
    <property type="match status" value="1"/>
</dbReference>
<accession>A0A2S3VK47</accession>
<dbReference type="InterPro" id="IPR031325">
    <property type="entry name" value="RHS_repeat"/>
</dbReference>
<dbReference type="Proteomes" id="UP000237440">
    <property type="component" value="Unassembled WGS sequence"/>
</dbReference>
<reference evidence="3" key="1">
    <citation type="submission" date="2017-02" db="EMBL/GenBank/DDBJ databases">
        <authorList>
            <person name="Furmanczyk E.M."/>
        </authorList>
    </citation>
    <scope>NUCLEOTIDE SEQUENCE [LARGE SCALE GENOMIC DNA]</scope>
    <source>
        <strain evidence="3">AP3_22</strain>
    </source>
</reference>
<sequence>MAANLHRFTPTLMTQDPRSHVIRSVAYYRAHPDETPEPRITRQAFGRNGHLSAGWDPRLWATQGQPNLTMVYGLSGEPLLNSNVDAGWKARLPGASGELRFEWDGRQNQRQIEYDNLLRPIAISEQAVNATSATTERMVYADSRAEYSPHNQCGRLIRHDDTAGCLHLDEYSLAGIRLSESRQFMNELSVANWPERLTDRDSKLEAEGETTQWRFNALGNLVTQTDARENQRLLGYDIAGQLTQVTLKRRHLPDKTLLSNRCYSVSGQIEHETAGNGVTTTRRYDIQSDRLLHLTSSRPGHALQDLAYTYDPVGNITRTQDSATAIRYFRNQRTEPTNHYRYDTLFQLIEASGRESIAANQGPVLRASQSTVTSAYKQTFSYDPAGNLQTLVHEGLRGYTRERVTEPSSNRSLPKPQTGEPEFIKSFDSNGNMLILSPGAQVMHWDSRNQLSEVIQVTRHDEHNDDELYRYDGHGQRLRKVLRRKTKSATLTSEVRYLPGLEIHYNGREEVRYVMNVDAGDCNARGLHWHEDPPEGIANDQIRYSLGDHLGSCTLELDEDAALISQEGYYAFGGTAWWLARNDTEASYKSIRYSGKERDATGLYYYGLRYYAPWLQRWINPDPAGDIDGLNRYRMVQNNPLRFKDSQGLAPVDPMNEMEQEMIAAGQEILYRRADDLPKEQRLEFESDFSAMIDFTNNAILSLSEPKLSKETRTKLRNIYGQKKSKQYLKFAAREAKGKLESILSGALEDYVSGDRFVFTANNQNYPSERAFSNPLETKANKSIYFNVKAREQSEIYRAGTIFHELSHVHAETHDYWDLFSASSRNDTKETSEATLKEDIEESLRIAENTPDLSEIGDRQKNSIQEHVRLAQETYQTSEHQAWAAQIAITTHNADSLTALVLQFRSPQLH</sequence>
<dbReference type="AlphaFoldDB" id="A0A2S3VK47"/>
<keyword evidence="3" id="KW-1185">Reference proteome</keyword>
<dbReference type="NCBIfam" id="TIGR03696">
    <property type="entry name" value="Rhs_assc_core"/>
    <property type="match status" value="1"/>
</dbReference>
<proteinExistence type="predicted"/>
<dbReference type="OrthoDB" id="8596416at2"/>
<gene>
    <name evidence="2" type="ORF">B0D71_22215</name>
</gene>
<evidence type="ECO:0000313" key="2">
    <source>
        <dbReference type="EMBL" id="POF40183.1"/>
    </source>
</evidence>
<dbReference type="EMBL" id="MUJK01000008">
    <property type="protein sequence ID" value="POF40183.1"/>
    <property type="molecule type" value="Genomic_DNA"/>
</dbReference>
<dbReference type="RefSeq" id="WP_103396693.1">
    <property type="nucleotide sequence ID" value="NZ_MUJK01000008.1"/>
</dbReference>
<dbReference type="InterPro" id="IPR050708">
    <property type="entry name" value="T6SS_VgrG/RHS"/>
</dbReference>
<name>A0A2S3VK47_9PSED</name>
<evidence type="ECO:0000313" key="3">
    <source>
        <dbReference type="Proteomes" id="UP000237440"/>
    </source>
</evidence>
<comment type="caution">
    <text evidence="2">The sequence shown here is derived from an EMBL/GenBank/DDBJ whole genome shotgun (WGS) entry which is preliminary data.</text>
</comment>
<protein>
    <submittedName>
        <fullName evidence="2">Uncharacterized protein</fullName>
    </submittedName>
</protein>